<gene>
    <name evidence="3" type="ORF">BEI59_17625</name>
    <name evidence="1" type="ORF">BEI61_03453</name>
    <name evidence="2" type="ORF">BEI63_25000</name>
</gene>
<name>A0A1E3AFS3_9FIRM</name>
<accession>A0A1E3AFS3</accession>
<evidence type="ECO:0000313" key="2">
    <source>
        <dbReference type="EMBL" id="ODR48125.1"/>
    </source>
</evidence>
<dbReference type="OrthoDB" id="1026745at2"/>
<keyword evidence="6" id="KW-1185">Reference proteome</keyword>
<dbReference type="Proteomes" id="UP000094067">
    <property type="component" value="Unassembled WGS sequence"/>
</dbReference>
<dbReference type="EMBL" id="MCGH01000002">
    <property type="protein sequence ID" value="ODM07563.1"/>
    <property type="molecule type" value="Genomic_DNA"/>
</dbReference>
<reference evidence="2 6" key="2">
    <citation type="submission" date="2016-08" db="EMBL/GenBank/DDBJ databases">
        <title>Characterization of Isolates of Eisenbergiella tayi Derived from Blood Cultures, Using Whole Genome Sequencing.</title>
        <authorList>
            <person name="Bernier A.-M."/>
            <person name="Burdz T."/>
            <person name="Wiebe D."/>
            <person name="Bernard K."/>
        </authorList>
    </citation>
    <scope>NUCLEOTIDE SEQUENCE [LARGE SCALE GENOMIC DNA]</scope>
    <source>
        <strain evidence="2 6">NML120146</strain>
    </source>
</reference>
<dbReference type="InterPro" id="IPR029039">
    <property type="entry name" value="Flavoprotein-like_sf"/>
</dbReference>
<reference evidence="3 5" key="3">
    <citation type="submission" date="2016-08" db="EMBL/GenBank/DDBJ databases">
        <authorList>
            <person name="Seilhamer J.J."/>
        </authorList>
    </citation>
    <scope>NUCLEOTIDE SEQUENCE [LARGE SCALE GENOMIC DNA]</scope>
    <source>
        <strain evidence="3 5">NML150140-1</strain>
    </source>
</reference>
<evidence type="ECO:0000313" key="5">
    <source>
        <dbReference type="Proteomes" id="UP000094271"/>
    </source>
</evidence>
<evidence type="ECO:0000313" key="4">
    <source>
        <dbReference type="Proteomes" id="UP000094067"/>
    </source>
</evidence>
<dbReference type="Proteomes" id="UP000094869">
    <property type="component" value="Unassembled WGS sequence"/>
</dbReference>
<evidence type="ECO:0000313" key="3">
    <source>
        <dbReference type="EMBL" id="ODR49307.1"/>
    </source>
</evidence>
<sequence length="211" mass="23054">MKITLINGSPKRRDSASGVILSQLKGYMKSDASLCELHFFTPHPQPEQLQAAADSDVLIFAFPLYVDGIPSHMVSALLDLETVIREKKKKRTVYAILNCGFYEGCQNAVAIKMMENWCCRSGLEWGYGIGAGGGGMVSALANVPAGRGPGASLGKALCRLAEDSAAQRAGETVFVQMDFPRFAYKAAAEMGWRQAVKKNGMKTKEILKQWW</sequence>
<dbReference type="AlphaFoldDB" id="A0A1E3AFS3"/>
<reference evidence="1 4" key="1">
    <citation type="submission" date="2016-07" db="EMBL/GenBank/DDBJ databases">
        <title>Characterization of isolates of Eisenbergiella tayi derived from blood cultures, using whole genome sequencing.</title>
        <authorList>
            <person name="Burdz T."/>
            <person name="Wiebe D."/>
            <person name="Huynh C."/>
            <person name="Bernard K."/>
        </authorList>
    </citation>
    <scope>NUCLEOTIDE SEQUENCE [LARGE SCALE GENOMIC DNA]</scope>
    <source>
        <strain evidence="1 4">NML 110608</strain>
    </source>
</reference>
<dbReference type="EMBL" id="MEHD01000043">
    <property type="protein sequence ID" value="ODR48125.1"/>
    <property type="molecule type" value="Genomic_DNA"/>
</dbReference>
<proteinExistence type="predicted"/>
<comment type="caution">
    <text evidence="1">The sequence shown here is derived from an EMBL/GenBank/DDBJ whole genome shotgun (WGS) entry which is preliminary data.</text>
</comment>
<evidence type="ECO:0000313" key="6">
    <source>
        <dbReference type="Proteomes" id="UP000094869"/>
    </source>
</evidence>
<dbReference type="RefSeq" id="WP_069153180.1">
    <property type="nucleotide sequence ID" value="NZ_DAWDRA010000048.1"/>
</dbReference>
<dbReference type="SUPFAM" id="SSF52218">
    <property type="entry name" value="Flavoproteins"/>
    <property type="match status" value="1"/>
</dbReference>
<dbReference type="PATRIC" id="fig|1432052.4.peg.3844"/>
<dbReference type="Gene3D" id="3.40.50.360">
    <property type="match status" value="1"/>
</dbReference>
<protein>
    <submittedName>
        <fullName evidence="1">Uncharacterized protein</fullName>
    </submittedName>
</protein>
<evidence type="ECO:0000313" key="1">
    <source>
        <dbReference type="EMBL" id="ODM07563.1"/>
    </source>
</evidence>
<dbReference type="EMBL" id="MEHA01000013">
    <property type="protein sequence ID" value="ODR49307.1"/>
    <property type="molecule type" value="Genomic_DNA"/>
</dbReference>
<dbReference type="Proteomes" id="UP000094271">
    <property type="component" value="Unassembled WGS sequence"/>
</dbReference>
<organism evidence="1 4">
    <name type="scientific">Eisenbergiella tayi</name>
    <dbReference type="NCBI Taxonomy" id="1432052"/>
    <lineage>
        <taxon>Bacteria</taxon>
        <taxon>Bacillati</taxon>
        <taxon>Bacillota</taxon>
        <taxon>Clostridia</taxon>
        <taxon>Lachnospirales</taxon>
        <taxon>Lachnospiraceae</taxon>
        <taxon>Eisenbergiella</taxon>
    </lineage>
</organism>